<feature type="compositionally biased region" description="Polar residues" evidence="1">
    <location>
        <begin position="248"/>
        <end position="262"/>
    </location>
</feature>
<sequence>MSDTNTVIEGSVKFRDGKKWKARWSVLRKLSPVADCLHLQLYRNSKDRFKQGQTKASLSLQHFLGVESGFTLDKESNTIAIICQDVTVVLAFDTRERLIQWQVKINNNLGDDQQFLIQIQSAPPKTKLTPGPARLHVQDRRFCMTTGVPPRLSGQWEIHHLRKYGVVDTGRFCFEGGSRCGKGEGLFILITDQAEEMARTFKLAAEGKIATKRRTISRNMSVLESPRKTITNGEFRLSDMNGGEDSIWPSTETRPPTSDYGDTTSVTDYGGHGHNMGDCSWIGESSLERCVSCISKLGAGNLGMSRSSTAAGTPATPSPFTPAWTMENTLHSLSLPPASLNGGCSDMHSAPSVQSAPSVTSSSHSSGCTEYSVPRFTPPLASSRSTSAERQGQNCAHCPPPRPPKPTSPSCKPPAGKKAPMPLPMGGGGQCGCQQSVNPYGNYDVPKRTMCSCPAIPDKENNCVSDSQRLSCASPNQFANYDVPPAAVAVANPRLVECHEDCNRKLSPACPCSHVTSGWLDGSWMRIPYCSKRPEPVNASIQRVKLSGEGKMPVSINGELAIYATVDKSKKTKNLNNGTPPAVPKPEEPSPVSEENSINYANIEPVAEPNSKSDTTQPQENYMNLNFAQTLDLYENARDVLVKAGLSSEDTDKLQVDSHGVVTCRHCSNTPHGDYLMMEPVKLPCSEPGYLPMHPSSELKYRLSHHCTVEKAASNPSLSSPFDRCRKRSEPATSRVSGSAMLGSYNESNSPYTRHRTGSMSCIRRRSNSADATRYLDDLESITERTVSSGTSTQINQSESNTTSVESITSQTASPKHTVVEIVTNNDNEKKEEEESESRRLNNSLRTLVRECLDHYDSNVHVRRSSSVPCKSVNRDSSSSNDSGVSTGSLKQRGTDFAEFELPLTTAMSTRRHHLAFHTNTHCLHASLPRKSKSSDPLQELTFTFQKVKTPIKSSSAEAEVPVFPNKKESERGLTRGCNGTIVDCRSMSSGTSDMSDYIETLSMSSHSSSDTNDLRLIRSTIPTLKPRSGSEYQQIDRNMLEQDNLKMNQSQFIRGVNLPPYTPVSDSSSPGYSSEQ</sequence>
<evidence type="ECO:0000259" key="2">
    <source>
        <dbReference type="PROSITE" id="PS50003"/>
    </source>
</evidence>
<feature type="compositionally biased region" description="Polar residues" evidence="1">
    <location>
        <begin position="380"/>
        <end position="394"/>
    </location>
</feature>
<dbReference type="GO" id="GO:0019901">
    <property type="term" value="F:protein kinase binding"/>
    <property type="evidence" value="ECO:0007669"/>
    <property type="project" value="InterPro"/>
</dbReference>
<dbReference type="AlphaFoldDB" id="A0A8D8QZ40"/>
<feature type="compositionally biased region" description="Low complexity" evidence="1">
    <location>
        <begin position="875"/>
        <end position="889"/>
    </location>
</feature>
<dbReference type="CDD" id="cd14677">
    <property type="entry name" value="PH_DOK7"/>
    <property type="match status" value="1"/>
</dbReference>
<dbReference type="PANTHER" id="PTHR21636:SF2">
    <property type="entry name" value="PROTEIN DOK-7"/>
    <property type="match status" value="1"/>
</dbReference>
<dbReference type="EMBL" id="HBUF01110528">
    <property type="protein sequence ID" value="CAG6640076.1"/>
    <property type="molecule type" value="Transcribed_RNA"/>
</dbReference>
<feature type="domain" description="IRS-type PTB" evidence="3">
    <location>
        <begin position="109"/>
        <end position="215"/>
    </location>
</feature>
<organism evidence="4">
    <name type="scientific">Cacopsylla melanoneura</name>
    <dbReference type="NCBI Taxonomy" id="428564"/>
    <lineage>
        <taxon>Eukaryota</taxon>
        <taxon>Metazoa</taxon>
        <taxon>Ecdysozoa</taxon>
        <taxon>Arthropoda</taxon>
        <taxon>Hexapoda</taxon>
        <taxon>Insecta</taxon>
        <taxon>Pterygota</taxon>
        <taxon>Neoptera</taxon>
        <taxon>Paraneoptera</taxon>
        <taxon>Hemiptera</taxon>
        <taxon>Sternorrhyncha</taxon>
        <taxon>Psylloidea</taxon>
        <taxon>Psyllidae</taxon>
        <taxon>Psyllinae</taxon>
        <taxon>Cacopsylla</taxon>
    </lineage>
</organism>
<reference evidence="4" key="1">
    <citation type="submission" date="2021-05" db="EMBL/GenBank/DDBJ databases">
        <authorList>
            <person name="Alioto T."/>
            <person name="Alioto T."/>
            <person name="Gomez Garrido J."/>
        </authorList>
    </citation>
    <scope>NUCLEOTIDE SEQUENCE</scope>
</reference>
<feature type="region of interest" description="Disordered" evidence="1">
    <location>
        <begin position="863"/>
        <end position="890"/>
    </location>
</feature>
<dbReference type="Pfam" id="PF02174">
    <property type="entry name" value="IRS"/>
    <property type="match status" value="1"/>
</dbReference>
<dbReference type="InterPro" id="IPR037746">
    <property type="entry name" value="Dok-7"/>
</dbReference>
<feature type="region of interest" description="Disordered" evidence="1">
    <location>
        <begin position="241"/>
        <end position="262"/>
    </location>
</feature>
<feature type="region of interest" description="Disordered" evidence="1">
    <location>
        <begin position="379"/>
        <end position="419"/>
    </location>
</feature>
<dbReference type="InterPro" id="IPR037747">
    <property type="entry name" value="Dok-7_PH"/>
</dbReference>
<dbReference type="InterPro" id="IPR001849">
    <property type="entry name" value="PH_domain"/>
</dbReference>
<evidence type="ECO:0000259" key="3">
    <source>
        <dbReference type="PROSITE" id="PS51064"/>
    </source>
</evidence>
<dbReference type="PANTHER" id="PTHR21636">
    <property type="entry name" value="PROTEIN DOK-7"/>
    <property type="match status" value="1"/>
</dbReference>
<dbReference type="InterPro" id="IPR002404">
    <property type="entry name" value="IRS_PTB"/>
</dbReference>
<feature type="domain" description="PH" evidence="2">
    <location>
        <begin position="5"/>
        <end position="110"/>
    </location>
</feature>
<dbReference type="SMART" id="SM01244">
    <property type="entry name" value="IRS"/>
    <property type="match status" value="1"/>
</dbReference>
<feature type="compositionally biased region" description="Low complexity" evidence="1">
    <location>
        <begin position="1066"/>
        <end position="1077"/>
    </location>
</feature>
<protein>
    <submittedName>
        <fullName evidence="4">Protein Dok-7</fullName>
    </submittedName>
</protein>
<feature type="compositionally biased region" description="Pro residues" evidence="1">
    <location>
        <begin position="398"/>
        <end position="407"/>
    </location>
</feature>
<feature type="compositionally biased region" description="Basic and acidic residues" evidence="1">
    <location>
        <begin position="827"/>
        <end position="840"/>
    </location>
</feature>
<feature type="region of interest" description="Disordered" evidence="1">
    <location>
        <begin position="785"/>
        <end position="842"/>
    </location>
</feature>
<dbReference type="SUPFAM" id="SSF50729">
    <property type="entry name" value="PH domain-like"/>
    <property type="match status" value="2"/>
</dbReference>
<dbReference type="PROSITE" id="PS50003">
    <property type="entry name" value="PH_DOMAIN"/>
    <property type="match status" value="1"/>
</dbReference>
<feature type="region of interest" description="Disordered" evidence="1">
    <location>
        <begin position="1052"/>
        <end position="1077"/>
    </location>
</feature>
<evidence type="ECO:0000313" key="4">
    <source>
        <dbReference type="EMBL" id="CAG6640076.1"/>
    </source>
</evidence>
<dbReference type="PROSITE" id="PS51064">
    <property type="entry name" value="IRS_PTB"/>
    <property type="match status" value="1"/>
</dbReference>
<feature type="region of interest" description="Disordered" evidence="1">
    <location>
        <begin position="718"/>
        <end position="760"/>
    </location>
</feature>
<dbReference type="Gene3D" id="2.30.29.30">
    <property type="entry name" value="Pleckstrin-homology domain (PH domain)/Phosphotyrosine-binding domain (PTB)"/>
    <property type="match status" value="2"/>
</dbReference>
<feature type="region of interest" description="Disordered" evidence="1">
    <location>
        <begin position="571"/>
        <end position="595"/>
    </location>
</feature>
<feature type="region of interest" description="Disordered" evidence="1">
    <location>
        <begin position="345"/>
        <end position="364"/>
    </location>
</feature>
<feature type="compositionally biased region" description="Polar residues" evidence="1">
    <location>
        <begin position="785"/>
        <end position="815"/>
    </location>
</feature>
<dbReference type="GO" id="GO:0007528">
    <property type="term" value="P:neuromuscular junction development"/>
    <property type="evidence" value="ECO:0007669"/>
    <property type="project" value="TreeGrafter"/>
</dbReference>
<proteinExistence type="predicted"/>
<dbReference type="InterPro" id="IPR011993">
    <property type="entry name" value="PH-like_dom_sf"/>
</dbReference>
<name>A0A8D8QZ40_9HEMI</name>
<accession>A0A8D8QZ40</accession>
<evidence type="ECO:0000256" key="1">
    <source>
        <dbReference type="SAM" id="MobiDB-lite"/>
    </source>
</evidence>
<feature type="compositionally biased region" description="Low complexity" evidence="1">
    <location>
        <begin position="348"/>
        <end position="364"/>
    </location>
</feature>